<dbReference type="GO" id="GO:0005829">
    <property type="term" value="C:cytosol"/>
    <property type="evidence" value="ECO:0007669"/>
    <property type="project" value="GOC"/>
</dbReference>
<dbReference type="InterPro" id="IPR007249">
    <property type="entry name" value="DOP1_N"/>
</dbReference>
<protein>
    <recommendedName>
        <fullName evidence="4">DOP1 N-terminal domain-containing protein</fullName>
    </recommendedName>
</protein>
<dbReference type="OrthoDB" id="297643at2759"/>
<organism evidence="5 6">
    <name type="scientific">Sphaeroforma arctica JP610</name>
    <dbReference type="NCBI Taxonomy" id="667725"/>
    <lineage>
        <taxon>Eukaryota</taxon>
        <taxon>Ichthyosporea</taxon>
        <taxon>Ichthyophonida</taxon>
        <taxon>Sphaeroforma</taxon>
    </lineage>
</organism>
<proteinExistence type="inferred from homology"/>
<feature type="non-terminal residue" evidence="5">
    <location>
        <position position="115"/>
    </location>
</feature>
<evidence type="ECO:0000313" key="5">
    <source>
        <dbReference type="EMBL" id="KNC84451.1"/>
    </source>
</evidence>
<evidence type="ECO:0000259" key="4">
    <source>
        <dbReference type="Pfam" id="PF04118"/>
    </source>
</evidence>
<sequence>MLVPQEFVPRCMQFLDALEKKIDPPLFYGTLWSCLLTTPNLRQYTVIYLNAKLKAQTAGDVSVLRVPHVLGEDRHLLAAALAAGLTDDNTLVLRGVLDFLVTLFPLHLQVFSEKD</sequence>
<dbReference type="AlphaFoldDB" id="A0A0L0G6E3"/>
<feature type="domain" description="DOP1 N-terminal" evidence="4">
    <location>
        <begin position="5"/>
        <end position="113"/>
    </location>
</feature>
<dbReference type="RefSeq" id="XP_014158353.1">
    <property type="nucleotide sequence ID" value="XM_014302878.1"/>
</dbReference>
<dbReference type="GO" id="GO:0005802">
    <property type="term" value="C:trans-Golgi network"/>
    <property type="evidence" value="ECO:0007669"/>
    <property type="project" value="TreeGrafter"/>
</dbReference>
<dbReference type="InterPro" id="IPR040314">
    <property type="entry name" value="DOP1"/>
</dbReference>
<gene>
    <name evidence="5" type="ORF">SARC_03315</name>
</gene>
<accession>A0A0L0G6E3</accession>
<reference evidence="5 6" key="1">
    <citation type="submission" date="2011-02" db="EMBL/GenBank/DDBJ databases">
        <title>The Genome Sequence of Sphaeroforma arctica JP610.</title>
        <authorList>
            <consortium name="The Broad Institute Genome Sequencing Platform"/>
            <person name="Russ C."/>
            <person name="Cuomo C."/>
            <person name="Young S.K."/>
            <person name="Zeng Q."/>
            <person name="Gargeya S."/>
            <person name="Alvarado L."/>
            <person name="Berlin A."/>
            <person name="Chapman S.B."/>
            <person name="Chen Z."/>
            <person name="Freedman E."/>
            <person name="Gellesch M."/>
            <person name="Goldberg J."/>
            <person name="Griggs A."/>
            <person name="Gujja S."/>
            <person name="Heilman E."/>
            <person name="Heiman D."/>
            <person name="Howarth C."/>
            <person name="Mehta T."/>
            <person name="Neiman D."/>
            <person name="Pearson M."/>
            <person name="Roberts A."/>
            <person name="Saif S."/>
            <person name="Shea T."/>
            <person name="Shenoy N."/>
            <person name="Sisk P."/>
            <person name="Stolte C."/>
            <person name="Sykes S."/>
            <person name="White J."/>
            <person name="Yandava C."/>
            <person name="Burger G."/>
            <person name="Gray M.W."/>
            <person name="Holland P.W.H."/>
            <person name="King N."/>
            <person name="Lang F.B.F."/>
            <person name="Roger A.J."/>
            <person name="Ruiz-Trillo I."/>
            <person name="Haas B."/>
            <person name="Nusbaum C."/>
            <person name="Birren B."/>
        </authorList>
    </citation>
    <scope>NUCLEOTIDE SEQUENCE [LARGE SCALE GENOMIC DNA]</scope>
    <source>
        <strain evidence="5 6">JP610</strain>
    </source>
</reference>
<dbReference type="GO" id="GO:0015031">
    <property type="term" value="P:protein transport"/>
    <property type="evidence" value="ECO:0007669"/>
    <property type="project" value="UniProtKB-KW"/>
</dbReference>
<dbReference type="GO" id="GO:0006895">
    <property type="term" value="P:Golgi to endosome transport"/>
    <property type="evidence" value="ECO:0007669"/>
    <property type="project" value="InterPro"/>
</dbReference>
<dbReference type="EMBL" id="KQ241763">
    <property type="protein sequence ID" value="KNC84451.1"/>
    <property type="molecule type" value="Genomic_DNA"/>
</dbReference>
<dbReference type="GO" id="GO:0005768">
    <property type="term" value="C:endosome"/>
    <property type="evidence" value="ECO:0007669"/>
    <property type="project" value="TreeGrafter"/>
</dbReference>
<keyword evidence="2" id="KW-0653">Protein transport</keyword>
<dbReference type="GeneID" id="25903819"/>
<comment type="similarity">
    <text evidence="3">Belongs to the DOP1 family.</text>
</comment>
<keyword evidence="1" id="KW-0813">Transport</keyword>
<dbReference type="PANTHER" id="PTHR14042">
    <property type="entry name" value="DOPEY-RELATED"/>
    <property type="match status" value="1"/>
</dbReference>
<evidence type="ECO:0000256" key="1">
    <source>
        <dbReference type="ARBA" id="ARBA00022448"/>
    </source>
</evidence>
<dbReference type="PANTHER" id="PTHR14042:SF24">
    <property type="entry name" value="PROTEIN DOPEY-1 HOMOLOG"/>
    <property type="match status" value="1"/>
</dbReference>
<dbReference type="eggNOG" id="KOG3613">
    <property type="taxonomic scope" value="Eukaryota"/>
</dbReference>
<evidence type="ECO:0000256" key="2">
    <source>
        <dbReference type="ARBA" id="ARBA00022927"/>
    </source>
</evidence>
<name>A0A0L0G6E3_9EUKA</name>
<evidence type="ECO:0000256" key="3">
    <source>
        <dbReference type="ARBA" id="ARBA00046326"/>
    </source>
</evidence>
<keyword evidence="6" id="KW-1185">Reference proteome</keyword>
<dbReference type="Proteomes" id="UP000054560">
    <property type="component" value="Unassembled WGS sequence"/>
</dbReference>
<dbReference type="STRING" id="667725.A0A0L0G6E3"/>
<dbReference type="Pfam" id="PF04118">
    <property type="entry name" value="Dopey_N"/>
    <property type="match status" value="1"/>
</dbReference>
<evidence type="ECO:0000313" key="6">
    <source>
        <dbReference type="Proteomes" id="UP000054560"/>
    </source>
</evidence>